<reference evidence="2" key="2">
    <citation type="submission" date="2021-01" db="EMBL/GenBank/DDBJ databases">
        <authorList>
            <person name="Schikora-Tamarit M.A."/>
        </authorList>
    </citation>
    <scope>NUCLEOTIDE SEQUENCE</scope>
    <source>
        <strain evidence="2">CBS2887</strain>
    </source>
</reference>
<organism evidence="2 3">
    <name type="scientific">Wickerhamomyces pijperi</name>
    <name type="common">Yeast</name>
    <name type="synonym">Pichia pijperi</name>
    <dbReference type="NCBI Taxonomy" id="599730"/>
    <lineage>
        <taxon>Eukaryota</taxon>
        <taxon>Fungi</taxon>
        <taxon>Dikarya</taxon>
        <taxon>Ascomycota</taxon>
        <taxon>Saccharomycotina</taxon>
        <taxon>Saccharomycetes</taxon>
        <taxon>Phaffomycetales</taxon>
        <taxon>Wickerhamomycetaceae</taxon>
        <taxon>Wickerhamomyces</taxon>
    </lineage>
</organism>
<dbReference type="AlphaFoldDB" id="A0A9P8TH82"/>
<feature type="compositionally biased region" description="Low complexity" evidence="1">
    <location>
        <begin position="25"/>
        <end position="44"/>
    </location>
</feature>
<dbReference type="Proteomes" id="UP000774326">
    <property type="component" value="Unassembled WGS sequence"/>
</dbReference>
<reference evidence="2" key="1">
    <citation type="journal article" date="2021" name="Open Biol.">
        <title>Shared evolutionary footprints suggest mitochondrial oxidative damage underlies multiple complex I losses in fungi.</title>
        <authorList>
            <person name="Schikora-Tamarit M.A."/>
            <person name="Marcet-Houben M."/>
            <person name="Nosek J."/>
            <person name="Gabaldon T."/>
        </authorList>
    </citation>
    <scope>NUCLEOTIDE SEQUENCE</scope>
    <source>
        <strain evidence="2">CBS2887</strain>
    </source>
</reference>
<evidence type="ECO:0000313" key="2">
    <source>
        <dbReference type="EMBL" id="KAH3678276.1"/>
    </source>
</evidence>
<accession>A0A9P8TH82</accession>
<evidence type="ECO:0000256" key="1">
    <source>
        <dbReference type="SAM" id="MobiDB-lite"/>
    </source>
</evidence>
<comment type="caution">
    <text evidence="2">The sequence shown here is derived from an EMBL/GenBank/DDBJ whole genome shotgun (WGS) entry which is preliminary data.</text>
</comment>
<name>A0A9P8TH82_WICPI</name>
<feature type="region of interest" description="Disordered" evidence="1">
    <location>
        <begin position="1"/>
        <end position="47"/>
    </location>
</feature>
<evidence type="ECO:0000313" key="3">
    <source>
        <dbReference type="Proteomes" id="UP000774326"/>
    </source>
</evidence>
<proteinExistence type="predicted"/>
<dbReference type="EMBL" id="JAEUBG010005113">
    <property type="protein sequence ID" value="KAH3678276.1"/>
    <property type="molecule type" value="Genomic_DNA"/>
</dbReference>
<gene>
    <name evidence="2" type="ORF">WICPIJ_008858</name>
</gene>
<keyword evidence="3" id="KW-1185">Reference proteome</keyword>
<sequence length="88" mass="8810">MKLSWELATRRKSSPDIISGGLPVSAGTGSSSSSSPSSALPSSAGTGGGVSCTVIAATVAVDGYSGVFSQGMDSKYFRTNGIPRYTLS</sequence>
<protein>
    <submittedName>
        <fullName evidence="2">Uncharacterized protein</fullName>
    </submittedName>
</protein>